<feature type="non-terminal residue" evidence="2">
    <location>
        <position position="1"/>
    </location>
</feature>
<dbReference type="AlphaFoldDB" id="A0AA36DGL9"/>
<keyword evidence="3" id="KW-1185">Reference proteome</keyword>
<comment type="caution">
    <text evidence="2">The sequence shown here is derived from an EMBL/GenBank/DDBJ whole genome shotgun (WGS) entry which is preliminary data.</text>
</comment>
<feature type="chain" id="PRO_5041285321" evidence="1">
    <location>
        <begin position="19"/>
        <end position="372"/>
    </location>
</feature>
<evidence type="ECO:0000256" key="1">
    <source>
        <dbReference type="SAM" id="SignalP"/>
    </source>
</evidence>
<accession>A0AA36DGL9</accession>
<dbReference type="Proteomes" id="UP001177023">
    <property type="component" value="Unassembled WGS sequence"/>
</dbReference>
<evidence type="ECO:0000313" key="2">
    <source>
        <dbReference type="EMBL" id="CAJ0585970.1"/>
    </source>
</evidence>
<proteinExistence type="predicted"/>
<name>A0AA36DGL9_9BILA</name>
<gene>
    <name evidence="2" type="ORF">MSPICULIGERA_LOCUS23979</name>
</gene>
<organism evidence="2 3">
    <name type="scientific">Mesorhabditis spiculigera</name>
    <dbReference type="NCBI Taxonomy" id="96644"/>
    <lineage>
        <taxon>Eukaryota</taxon>
        <taxon>Metazoa</taxon>
        <taxon>Ecdysozoa</taxon>
        <taxon>Nematoda</taxon>
        <taxon>Chromadorea</taxon>
        <taxon>Rhabditida</taxon>
        <taxon>Rhabditina</taxon>
        <taxon>Rhabditomorpha</taxon>
        <taxon>Rhabditoidea</taxon>
        <taxon>Rhabditidae</taxon>
        <taxon>Mesorhabditinae</taxon>
        <taxon>Mesorhabditis</taxon>
    </lineage>
</organism>
<reference evidence="2" key="1">
    <citation type="submission" date="2023-06" db="EMBL/GenBank/DDBJ databases">
        <authorList>
            <person name="Delattre M."/>
        </authorList>
    </citation>
    <scope>NUCLEOTIDE SEQUENCE</scope>
    <source>
        <strain evidence="2">AF72</strain>
    </source>
</reference>
<sequence length="372" mass="40573">MVWRSALPLAAILALATCQDCSSPQGTRAVFGQYLNCMKSSLDADYRSFEEELQEDHKRSVQACFASSIEEGNQKDKCVLTLGDLEKPAWDRSGPLRDCTICRTFASGAIKAIKATPAEDQRCIRQEISKAIAREANVCLARRIPNFPGVPDIPDLEEGSFDFKDEVIQSISDHILVNSRLAFCGERKPARAASTKRCLKSPFAGYLEQHCKIVSQCDARLAVGNCAREIQQTRNAVCGCIHETREELKDRISSIATVFEEVVSGGSRTLSIGSSSKVDQCVASIKKHMITPVNDWVAVIDSALSTCIRKKPAGQNLGMEAMLNVGCRKVIADTTGTASAQLKVGFDFVNNLIDAMVERSARFCGGDHCLQG</sequence>
<protein>
    <submittedName>
        <fullName evidence="2">Uncharacterized protein</fullName>
    </submittedName>
</protein>
<dbReference type="EMBL" id="CATQJA010002707">
    <property type="protein sequence ID" value="CAJ0585970.1"/>
    <property type="molecule type" value="Genomic_DNA"/>
</dbReference>
<feature type="signal peptide" evidence="1">
    <location>
        <begin position="1"/>
        <end position="18"/>
    </location>
</feature>
<keyword evidence="1" id="KW-0732">Signal</keyword>
<evidence type="ECO:0000313" key="3">
    <source>
        <dbReference type="Proteomes" id="UP001177023"/>
    </source>
</evidence>